<comment type="caution">
    <text evidence="2">The sequence shown here is derived from an EMBL/GenBank/DDBJ whole genome shotgun (WGS) entry which is preliminary data.</text>
</comment>
<reference evidence="2 3" key="1">
    <citation type="submission" date="2018-04" db="EMBL/GenBank/DDBJ databases">
        <title>The genome of golden apple snail Pomacea canaliculata provides insight into stress tolerance and invasive adaptation.</title>
        <authorList>
            <person name="Liu C."/>
            <person name="Liu B."/>
            <person name="Ren Y."/>
            <person name="Zhang Y."/>
            <person name="Wang H."/>
            <person name="Li S."/>
            <person name="Jiang F."/>
            <person name="Yin L."/>
            <person name="Zhang G."/>
            <person name="Qian W."/>
            <person name="Fan W."/>
        </authorList>
    </citation>
    <scope>NUCLEOTIDE SEQUENCE [LARGE SCALE GENOMIC DNA]</scope>
    <source>
        <strain evidence="2">SZHN2017</strain>
        <tissue evidence="2">Muscle</tissue>
    </source>
</reference>
<name>A0A2T7PJ77_POMCA</name>
<dbReference type="AlphaFoldDB" id="A0A2T7PJ77"/>
<proteinExistence type="predicted"/>
<accession>A0A2T7PJ77</accession>
<feature type="compositionally biased region" description="Polar residues" evidence="1">
    <location>
        <begin position="65"/>
        <end position="78"/>
    </location>
</feature>
<protein>
    <submittedName>
        <fullName evidence="2">Uncharacterized protein</fullName>
    </submittedName>
</protein>
<gene>
    <name evidence="2" type="ORF">C0Q70_04725</name>
</gene>
<evidence type="ECO:0000313" key="2">
    <source>
        <dbReference type="EMBL" id="PVD33469.1"/>
    </source>
</evidence>
<evidence type="ECO:0000313" key="3">
    <source>
        <dbReference type="Proteomes" id="UP000245119"/>
    </source>
</evidence>
<keyword evidence="3" id="KW-1185">Reference proteome</keyword>
<dbReference type="Gene3D" id="2.60.120.200">
    <property type="match status" value="1"/>
</dbReference>
<feature type="compositionally biased region" description="Basic and acidic residues" evidence="1">
    <location>
        <begin position="85"/>
        <end position="99"/>
    </location>
</feature>
<dbReference type="Proteomes" id="UP000245119">
    <property type="component" value="Linkage Group LG3"/>
</dbReference>
<feature type="region of interest" description="Disordered" evidence="1">
    <location>
        <begin position="59"/>
        <end position="99"/>
    </location>
</feature>
<dbReference type="EMBL" id="PZQS01000003">
    <property type="protein sequence ID" value="PVD33469.1"/>
    <property type="molecule type" value="Genomic_DNA"/>
</dbReference>
<organism evidence="2 3">
    <name type="scientific">Pomacea canaliculata</name>
    <name type="common">Golden apple snail</name>
    <dbReference type="NCBI Taxonomy" id="400727"/>
    <lineage>
        <taxon>Eukaryota</taxon>
        <taxon>Metazoa</taxon>
        <taxon>Spiralia</taxon>
        <taxon>Lophotrochozoa</taxon>
        <taxon>Mollusca</taxon>
        <taxon>Gastropoda</taxon>
        <taxon>Caenogastropoda</taxon>
        <taxon>Architaenioglossa</taxon>
        <taxon>Ampullarioidea</taxon>
        <taxon>Ampullariidae</taxon>
        <taxon>Pomacea</taxon>
    </lineage>
</organism>
<sequence>MSHLTFQIVFAATRRESFNSDIALDDIRVFNCTDPELQGEAFVLFRSANKNTVAVHHQKTKDDNISNNADYYNETNYINDQNNDYNHHRDDHNNDDRGA</sequence>
<evidence type="ECO:0000256" key="1">
    <source>
        <dbReference type="SAM" id="MobiDB-lite"/>
    </source>
</evidence>